<protein>
    <submittedName>
        <fullName evidence="3">Helix-turn-helix domain-containing protein</fullName>
    </submittedName>
</protein>
<keyword evidence="4" id="KW-1185">Reference proteome</keyword>
<evidence type="ECO:0000313" key="3">
    <source>
        <dbReference type="EMBL" id="MCU5777599.1"/>
    </source>
</evidence>
<evidence type="ECO:0000259" key="2">
    <source>
        <dbReference type="PROSITE" id="PS50943"/>
    </source>
</evidence>
<dbReference type="CDD" id="cd00093">
    <property type="entry name" value="HTH_XRE"/>
    <property type="match status" value="1"/>
</dbReference>
<dbReference type="PROSITE" id="PS50943">
    <property type="entry name" value="HTH_CROC1"/>
    <property type="match status" value="1"/>
</dbReference>
<dbReference type="InterPro" id="IPR050807">
    <property type="entry name" value="TransReg_Diox_bact_type"/>
</dbReference>
<dbReference type="NCBIfam" id="NF041951">
    <property type="entry name" value="phage_RstR"/>
    <property type="match status" value="1"/>
</dbReference>
<dbReference type="AlphaFoldDB" id="A0A9J6PU89"/>
<dbReference type="GO" id="GO:0005829">
    <property type="term" value="C:cytosol"/>
    <property type="evidence" value="ECO:0007669"/>
    <property type="project" value="TreeGrafter"/>
</dbReference>
<sequence length="143" mass="16052">MKTDNYGNMAALNVAMMTGVLDMADVIDTGFAQRLRELRRQKGLSQSELGKQADLHYTHIGRFERGASRPGSDTLSRLADVLGVTSDYLLEGASTEAAKARFEDRELLRQFQEVEQLPNEDKEVIKKLIDAFLTKKHIQALAR</sequence>
<feature type="domain" description="HTH cro/C1-type" evidence="2">
    <location>
        <begin position="35"/>
        <end position="89"/>
    </location>
</feature>
<dbReference type="InterPro" id="IPR001387">
    <property type="entry name" value="Cro/C1-type_HTH"/>
</dbReference>
<proteinExistence type="predicted"/>
<dbReference type="Gene3D" id="1.10.260.40">
    <property type="entry name" value="lambda repressor-like DNA-binding domains"/>
    <property type="match status" value="1"/>
</dbReference>
<dbReference type="InterPro" id="IPR049639">
    <property type="entry name" value="RstR"/>
</dbReference>
<dbReference type="Proteomes" id="UP001064262">
    <property type="component" value="Unassembled WGS sequence"/>
</dbReference>
<name>A0A9J6PU89_9GAMM</name>
<accession>A0A9J6PU89</accession>
<dbReference type="GO" id="GO:0003700">
    <property type="term" value="F:DNA-binding transcription factor activity"/>
    <property type="evidence" value="ECO:0007669"/>
    <property type="project" value="TreeGrafter"/>
</dbReference>
<dbReference type="EMBL" id="JAODIM010000039">
    <property type="protein sequence ID" value="MCU5777599.1"/>
    <property type="molecule type" value="Genomic_DNA"/>
</dbReference>
<comment type="caution">
    <text evidence="3">The sequence shown here is derived from an EMBL/GenBank/DDBJ whole genome shotgun (WGS) entry which is preliminary data.</text>
</comment>
<dbReference type="PANTHER" id="PTHR46797:SF1">
    <property type="entry name" value="METHYLPHOSPHONATE SYNTHASE"/>
    <property type="match status" value="1"/>
</dbReference>
<dbReference type="SMART" id="SM00530">
    <property type="entry name" value="HTH_XRE"/>
    <property type="match status" value="1"/>
</dbReference>
<dbReference type="SUPFAM" id="SSF47413">
    <property type="entry name" value="lambda repressor-like DNA-binding domains"/>
    <property type="match status" value="1"/>
</dbReference>
<dbReference type="PANTHER" id="PTHR46797">
    <property type="entry name" value="HTH-TYPE TRANSCRIPTIONAL REGULATOR"/>
    <property type="match status" value="1"/>
</dbReference>
<dbReference type="GO" id="GO:0003677">
    <property type="term" value="F:DNA binding"/>
    <property type="evidence" value="ECO:0007669"/>
    <property type="project" value="UniProtKB-KW"/>
</dbReference>
<reference evidence="3" key="1">
    <citation type="submission" date="2022-09" db="EMBL/GenBank/DDBJ databases">
        <title>Winslowiella arboricola sp. nov., isolated from bleeding cankers on broadleaf hosts.</title>
        <authorList>
            <person name="Brady C."/>
            <person name="Kaur S."/>
            <person name="Crampton B."/>
            <person name="Maddock D."/>
            <person name="Arnold D."/>
            <person name="Denman S."/>
        </authorList>
    </citation>
    <scope>NUCLEOTIDE SEQUENCE</scope>
    <source>
        <strain evidence="3">BAC 15a-03b</strain>
    </source>
</reference>
<evidence type="ECO:0000256" key="1">
    <source>
        <dbReference type="ARBA" id="ARBA00023125"/>
    </source>
</evidence>
<gene>
    <name evidence="3" type="ORF">N5923_08855</name>
</gene>
<organism evidence="3 4">
    <name type="scientific">Winslowiella arboricola</name>
    <dbReference type="NCBI Taxonomy" id="2978220"/>
    <lineage>
        <taxon>Bacteria</taxon>
        <taxon>Pseudomonadati</taxon>
        <taxon>Pseudomonadota</taxon>
        <taxon>Gammaproteobacteria</taxon>
        <taxon>Enterobacterales</taxon>
        <taxon>Erwiniaceae</taxon>
        <taxon>Winslowiella</taxon>
    </lineage>
</organism>
<dbReference type="Pfam" id="PF01381">
    <property type="entry name" value="HTH_3"/>
    <property type="match status" value="1"/>
</dbReference>
<evidence type="ECO:0000313" key="4">
    <source>
        <dbReference type="Proteomes" id="UP001064262"/>
    </source>
</evidence>
<dbReference type="RefSeq" id="WP_267141161.1">
    <property type="nucleotide sequence ID" value="NZ_JAODIL010000053.1"/>
</dbReference>
<keyword evidence="1" id="KW-0238">DNA-binding</keyword>
<dbReference type="InterPro" id="IPR010982">
    <property type="entry name" value="Lambda_DNA-bd_dom_sf"/>
</dbReference>